<feature type="non-terminal residue" evidence="1">
    <location>
        <position position="203"/>
    </location>
</feature>
<evidence type="ECO:0000313" key="2">
    <source>
        <dbReference type="Proteomes" id="UP000595437"/>
    </source>
</evidence>
<dbReference type="InterPro" id="IPR036465">
    <property type="entry name" value="vWFA_dom_sf"/>
</dbReference>
<keyword evidence="2" id="KW-1185">Reference proteome</keyword>
<reference evidence="2" key="1">
    <citation type="submission" date="2021-01" db="EMBL/GenBank/DDBJ databases">
        <title>Caligus Genome Assembly.</title>
        <authorList>
            <person name="Gallardo-Escarate C."/>
        </authorList>
    </citation>
    <scope>NUCLEOTIDE SEQUENCE [LARGE SCALE GENOMIC DNA]</scope>
</reference>
<dbReference type="EMBL" id="CP045899">
    <property type="protein sequence ID" value="QQP40877.1"/>
    <property type="molecule type" value="Genomic_DNA"/>
</dbReference>
<name>A0A7T8GZV1_CALRO</name>
<dbReference type="AlphaFoldDB" id="A0A7T8GZV1"/>
<sequence>RPDIMIGLDHPIKKSEPWTQQSLGCSKPGDFIYIPTPSSNTTAQAPPTVEWPKASATNGSKQLQLRDLRTSVRNIIRSHSDMIGQNSKQDFRSPQFTIARHASPKYVLVLENSKAMNDGKHWNFIRTALKKVLKRDFPGYARVGLVLFNDGAHILHTVEFLRHSRDDIARLIPREFSLSPNRGSCVRCGVIKAIEALQTTGTT</sequence>
<dbReference type="Gene3D" id="3.40.50.410">
    <property type="entry name" value="von Willebrand factor, type A domain"/>
    <property type="match status" value="1"/>
</dbReference>
<evidence type="ECO:0000313" key="1">
    <source>
        <dbReference type="EMBL" id="QQP40877.1"/>
    </source>
</evidence>
<dbReference type="OrthoDB" id="6353077at2759"/>
<gene>
    <name evidence="1" type="ORF">FKW44_015072</name>
</gene>
<protein>
    <submittedName>
        <fullName evidence="1">Epithelial chloride channel proteinlike</fullName>
    </submittedName>
</protein>
<proteinExistence type="predicted"/>
<organism evidence="1 2">
    <name type="scientific">Caligus rogercresseyi</name>
    <name type="common">Sea louse</name>
    <dbReference type="NCBI Taxonomy" id="217165"/>
    <lineage>
        <taxon>Eukaryota</taxon>
        <taxon>Metazoa</taxon>
        <taxon>Ecdysozoa</taxon>
        <taxon>Arthropoda</taxon>
        <taxon>Crustacea</taxon>
        <taxon>Multicrustacea</taxon>
        <taxon>Hexanauplia</taxon>
        <taxon>Copepoda</taxon>
        <taxon>Siphonostomatoida</taxon>
        <taxon>Caligidae</taxon>
        <taxon>Caligus</taxon>
    </lineage>
</organism>
<dbReference type="GO" id="GO:0032991">
    <property type="term" value="C:protein-containing complex"/>
    <property type="evidence" value="ECO:0007669"/>
    <property type="project" value="UniProtKB-ARBA"/>
</dbReference>
<accession>A0A7T8GZV1</accession>
<dbReference type="SUPFAM" id="SSF53300">
    <property type="entry name" value="vWA-like"/>
    <property type="match status" value="1"/>
</dbReference>
<feature type="non-terminal residue" evidence="1">
    <location>
        <position position="1"/>
    </location>
</feature>
<dbReference type="Proteomes" id="UP000595437">
    <property type="component" value="Chromosome 10"/>
</dbReference>